<organism evidence="2">
    <name type="scientific">Anopheles triannulatus</name>
    <dbReference type="NCBI Taxonomy" id="58253"/>
    <lineage>
        <taxon>Eukaryota</taxon>
        <taxon>Metazoa</taxon>
        <taxon>Ecdysozoa</taxon>
        <taxon>Arthropoda</taxon>
        <taxon>Hexapoda</taxon>
        <taxon>Insecta</taxon>
        <taxon>Pterygota</taxon>
        <taxon>Neoptera</taxon>
        <taxon>Endopterygota</taxon>
        <taxon>Diptera</taxon>
        <taxon>Nematocera</taxon>
        <taxon>Culicoidea</taxon>
        <taxon>Culicidae</taxon>
        <taxon>Anophelinae</taxon>
        <taxon>Anopheles</taxon>
    </lineage>
</organism>
<feature type="region of interest" description="Disordered" evidence="1">
    <location>
        <begin position="86"/>
        <end position="109"/>
    </location>
</feature>
<dbReference type="EMBL" id="GGFK01015315">
    <property type="protein sequence ID" value="MBW48636.1"/>
    <property type="molecule type" value="Transcribed_RNA"/>
</dbReference>
<dbReference type="AlphaFoldDB" id="A0A2M4B6H5"/>
<evidence type="ECO:0000256" key="1">
    <source>
        <dbReference type="SAM" id="MobiDB-lite"/>
    </source>
</evidence>
<sequence length="131" mass="14022">MFCLLTFAPWHRCVAAAAFTKHGTHRRSGAPLSFVAGCVALSSTNLFRFWHAPYTGLGLKGDTILPQTGNQNRNTDCATFFALAYKRSSSSSSNSTNDKSSSSGSGTRATPVHHAAIVVWRGLACGQIQPF</sequence>
<feature type="compositionally biased region" description="Low complexity" evidence="1">
    <location>
        <begin position="86"/>
        <end position="108"/>
    </location>
</feature>
<name>A0A2M4B6H5_9DIPT</name>
<reference evidence="2" key="1">
    <citation type="submission" date="2018-01" db="EMBL/GenBank/DDBJ databases">
        <title>An insight into the sialome of Amazonian anophelines.</title>
        <authorList>
            <person name="Ribeiro J.M."/>
            <person name="Scarpassa V."/>
            <person name="Calvo E."/>
        </authorList>
    </citation>
    <scope>NUCLEOTIDE SEQUENCE</scope>
    <source>
        <tissue evidence="2">Salivary glands</tissue>
    </source>
</reference>
<accession>A0A2M4B6H5</accession>
<protein>
    <submittedName>
        <fullName evidence="2">Putative secreted protein</fullName>
    </submittedName>
</protein>
<evidence type="ECO:0000313" key="2">
    <source>
        <dbReference type="EMBL" id="MBW48636.1"/>
    </source>
</evidence>
<proteinExistence type="predicted"/>